<dbReference type="eggNOG" id="ENOG502QUPN">
    <property type="taxonomic scope" value="Eukaryota"/>
</dbReference>
<dbReference type="InterPro" id="IPR006867">
    <property type="entry name" value="DUF632"/>
</dbReference>
<dbReference type="PANTHER" id="PTHR21450">
    <property type="entry name" value="PROTEIN ALTERED PHOSPHATE STARVATION RESPONSE 1"/>
    <property type="match status" value="1"/>
</dbReference>
<reference evidence="5" key="1">
    <citation type="journal article" date="2010" name="Nat. Biotechnol.">
        <title>Draft genome sequence of the oilseed species Ricinus communis.</title>
        <authorList>
            <person name="Chan A.P."/>
            <person name="Crabtree J."/>
            <person name="Zhao Q."/>
            <person name="Lorenzi H."/>
            <person name="Orvis J."/>
            <person name="Puiu D."/>
            <person name="Melake-Berhan A."/>
            <person name="Jones K.M."/>
            <person name="Redman J."/>
            <person name="Chen G."/>
            <person name="Cahoon E.B."/>
            <person name="Gedil M."/>
            <person name="Stanke M."/>
            <person name="Haas B.J."/>
            <person name="Wortman J.R."/>
            <person name="Fraser-Liggett C.M."/>
            <person name="Ravel J."/>
            <person name="Rabinowicz P.D."/>
        </authorList>
    </citation>
    <scope>NUCLEOTIDE SEQUENCE [LARGE SCALE GENOMIC DNA]</scope>
    <source>
        <strain evidence="5">cv. Hale</strain>
    </source>
</reference>
<feature type="domain" description="DUF630" evidence="3">
    <location>
        <begin position="1"/>
        <end position="58"/>
    </location>
</feature>
<dbReference type="STRING" id="3988.B9R8K9"/>
<evidence type="ECO:0000259" key="3">
    <source>
        <dbReference type="Pfam" id="PF04783"/>
    </source>
</evidence>
<feature type="compositionally biased region" description="Basic and acidic residues" evidence="1">
    <location>
        <begin position="64"/>
        <end position="73"/>
    </location>
</feature>
<feature type="region of interest" description="Disordered" evidence="1">
    <location>
        <begin position="63"/>
        <end position="115"/>
    </location>
</feature>
<dbReference type="Pfam" id="PF04782">
    <property type="entry name" value="DUF632"/>
    <property type="match status" value="1"/>
</dbReference>
<evidence type="ECO:0000313" key="5">
    <source>
        <dbReference type="Proteomes" id="UP000008311"/>
    </source>
</evidence>
<dbReference type="EMBL" id="EQ973772">
    <property type="protein sequence ID" value="EEF52839.1"/>
    <property type="molecule type" value="Genomic_DNA"/>
</dbReference>
<feature type="domain" description="DUF632" evidence="2">
    <location>
        <begin position="279"/>
        <end position="594"/>
    </location>
</feature>
<evidence type="ECO:0000256" key="1">
    <source>
        <dbReference type="SAM" id="MobiDB-lite"/>
    </source>
</evidence>
<proteinExistence type="predicted"/>
<feature type="compositionally biased region" description="Low complexity" evidence="1">
    <location>
        <begin position="74"/>
        <end position="89"/>
    </location>
</feature>
<organism evidence="4 5">
    <name type="scientific">Ricinus communis</name>
    <name type="common">Castor bean</name>
    <dbReference type="NCBI Taxonomy" id="3988"/>
    <lineage>
        <taxon>Eukaryota</taxon>
        <taxon>Viridiplantae</taxon>
        <taxon>Streptophyta</taxon>
        <taxon>Embryophyta</taxon>
        <taxon>Tracheophyta</taxon>
        <taxon>Spermatophyta</taxon>
        <taxon>Magnoliopsida</taxon>
        <taxon>eudicotyledons</taxon>
        <taxon>Gunneridae</taxon>
        <taxon>Pentapetalae</taxon>
        <taxon>rosids</taxon>
        <taxon>fabids</taxon>
        <taxon>Malpighiales</taxon>
        <taxon>Euphorbiaceae</taxon>
        <taxon>Acalyphoideae</taxon>
        <taxon>Acalypheae</taxon>
        <taxon>Ricinus</taxon>
    </lineage>
</organism>
<sequence>MGCSTSRIDHLPVVSLCHDRCKFLEEALYQSYALADAHVAYVHSLKTLGPSLSRFFEVDQNLDNDNKDNDNNHSDSQSKPLISKSSPSPDHCPSTSNSDSHLDFPSDDSEDEEFKEKDFDLLHRIQHNYFDRQTPTPSRTNSYSYRDHYNKYDCYANNGTYGVTSPDGGSAWKTPSPPPPPSGSTWEFLNFFDPYERYELLIKDKEGIHEVKEEFENETHGDDKFGGDSVHLAKEEKQIKVDVKKNEVHVEKTKVVSEKEEKEEKKNLTESKNQSPLMVIRELEGLFDTAAESGIEVLKILDTGKFRYYHKNSIYQGVSSKMLHAVTPSFLVIPPKSTDSLTSSTEKIGSVHVSSDEEFGVIAVNLSSTLKKLCMWEKKLYDEVKAEEKLRIMLSRSYRQMKDMGEKGAESNKVHSDRALIRALSTKIKVAIHVIDRTTVTINKLRDEELWPMISQLSQKLLGMWKAMLDCHRCQSQTIVGAKSLDAIVSNGKFSETHVEAAIQLKIELQNWNLSFSDWITAQRGYVKALSGWLLKCLPYEPEEMPGETPPSSPGSKSGQPPLFAFCNQWSHAAGRISEMEVTNAMHGFFVNINELVERHYTYLQQRLAADKDLEKRMKVLERKEKKIQKVLQSRGKKMLLPTKDLKGTQFSGGAVHQSEVTYNSSLHLGLKQIFTAIEKFSADNVQIYEELHVYIDESNPTRGNKQGL</sequence>
<dbReference type="OrthoDB" id="658187at2759"/>
<dbReference type="KEGG" id="rcu:8267889"/>
<evidence type="ECO:0000313" key="4">
    <source>
        <dbReference type="EMBL" id="EEF52839.1"/>
    </source>
</evidence>
<gene>
    <name evidence="4" type="ORF">RCOM_1600670</name>
</gene>
<dbReference type="InParanoid" id="B9R8K9"/>
<dbReference type="PANTHER" id="PTHR21450:SF19">
    <property type="entry name" value="F5M15.15"/>
    <property type="match status" value="1"/>
</dbReference>
<name>B9R8K9_RICCO</name>
<protein>
    <recommendedName>
        <fullName evidence="6">Nitrate regulatory gene2 protein-like</fullName>
    </recommendedName>
</protein>
<dbReference type="Pfam" id="PF04783">
    <property type="entry name" value="DUF630"/>
    <property type="match status" value="1"/>
</dbReference>
<keyword evidence="5" id="KW-1185">Reference proteome</keyword>
<evidence type="ECO:0008006" key="6">
    <source>
        <dbReference type="Google" id="ProtNLM"/>
    </source>
</evidence>
<dbReference type="Proteomes" id="UP000008311">
    <property type="component" value="Unassembled WGS sequence"/>
</dbReference>
<evidence type="ECO:0000259" key="2">
    <source>
        <dbReference type="Pfam" id="PF04782"/>
    </source>
</evidence>
<dbReference type="InterPro" id="IPR006868">
    <property type="entry name" value="DUF630"/>
</dbReference>
<dbReference type="AlphaFoldDB" id="B9R8K9"/>
<accession>B9R8K9</accession>